<evidence type="ECO:0000256" key="5">
    <source>
        <dbReference type="ARBA" id="ARBA00022737"/>
    </source>
</evidence>
<dbReference type="Proteomes" id="UP000606396">
    <property type="component" value="Unassembled WGS sequence"/>
</dbReference>
<dbReference type="Pfam" id="PF00353">
    <property type="entry name" value="HemolysinCabind"/>
    <property type="match status" value="23"/>
</dbReference>
<reference evidence="8 9" key="1">
    <citation type="journal article" date="2020" name="ISME J.">
        <title>Comparative genomics reveals insights into cyanobacterial evolution and habitat adaptation.</title>
        <authorList>
            <person name="Chen M.Y."/>
            <person name="Teng W.K."/>
            <person name="Zhao L."/>
            <person name="Hu C.X."/>
            <person name="Zhou Y.K."/>
            <person name="Han B.P."/>
            <person name="Song L.R."/>
            <person name="Shu W.S."/>
        </authorList>
    </citation>
    <scope>NUCLEOTIDE SEQUENCE [LARGE SCALE GENOMIC DNA]</scope>
    <source>
        <strain evidence="8 9">FACHB-252</strain>
    </source>
</reference>
<keyword evidence="4" id="KW-0800">Toxin</keyword>
<keyword evidence="6" id="KW-0843">Virulence</keyword>
<dbReference type="Gene3D" id="2.150.10.10">
    <property type="entry name" value="Serralysin-like metalloprotease, C-terminal"/>
    <property type="match status" value="6"/>
</dbReference>
<organism evidence="8 9">
    <name type="scientific">Nostoc punctiforme FACHB-252</name>
    <dbReference type="NCBI Taxonomy" id="1357509"/>
    <lineage>
        <taxon>Bacteria</taxon>
        <taxon>Bacillati</taxon>
        <taxon>Cyanobacteriota</taxon>
        <taxon>Cyanophyceae</taxon>
        <taxon>Nostocales</taxon>
        <taxon>Nostocaceae</taxon>
        <taxon>Nostoc</taxon>
    </lineage>
</organism>
<dbReference type="PANTHER" id="PTHR38340:SF1">
    <property type="entry name" value="S-LAYER PROTEIN"/>
    <property type="match status" value="1"/>
</dbReference>
<dbReference type="PRINTS" id="PR01488">
    <property type="entry name" value="RTXTOXINA"/>
</dbReference>
<evidence type="ECO:0000256" key="3">
    <source>
        <dbReference type="ARBA" id="ARBA00022525"/>
    </source>
</evidence>
<dbReference type="InterPro" id="IPR003995">
    <property type="entry name" value="RTX_toxin_determinant-A"/>
</dbReference>
<keyword evidence="3" id="KW-0964">Secreted</keyword>
<dbReference type="InterPro" id="IPR001343">
    <property type="entry name" value="Hemolysn_Ca-bd"/>
</dbReference>
<gene>
    <name evidence="8" type="ORF">H6G94_33010</name>
</gene>
<dbReference type="InterPro" id="IPR018511">
    <property type="entry name" value="Hemolysin-typ_Ca-bd_CS"/>
</dbReference>
<dbReference type="EMBL" id="JACJTC010000037">
    <property type="protein sequence ID" value="MBD2616012.1"/>
    <property type="molecule type" value="Genomic_DNA"/>
</dbReference>
<dbReference type="RefSeq" id="WP_190952490.1">
    <property type="nucleotide sequence ID" value="NZ_JACJTC010000037.1"/>
</dbReference>
<dbReference type="InterPro" id="IPR050557">
    <property type="entry name" value="RTX_toxin/Mannuronan_C5-epim"/>
</dbReference>
<proteinExistence type="predicted"/>
<accession>A0ABR8HKZ9</accession>
<dbReference type="PANTHER" id="PTHR38340">
    <property type="entry name" value="S-LAYER PROTEIN"/>
    <property type="match status" value="1"/>
</dbReference>
<name>A0ABR8HKZ9_NOSPU</name>
<dbReference type="InterPro" id="IPR011049">
    <property type="entry name" value="Serralysin-like_metalloprot_C"/>
</dbReference>
<evidence type="ECO:0000256" key="6">
    <source>
        <dbReference type="ARBA" id="ARBA00023026"/>
    </source>
</evidence>
<evidence type="ECO:0000256" key="1">
    <source>
        <dbReference type="ARBA" id="ARBA00004370"/>
    </source>
</evidence>
<sequence length="1017" mass="104070">MANIIGTNGNDTLLGTTSADTINGKLGNDTLTGGGGKDIFVYNLGDGIDTITDFGGVGKGTNPTAGVIAEVDTIKFVGAGLTARNLLLTQNGTNLEITFEGVAGAKVILKNFKLEDLDNLKASGTRPAIANIIFNGQTSIIDSFNVLDANSTETTIGIKNTVTFLNDLANNITALDDSDDVVNGQGGNDKIDGKSGNDLLRGGTGNDTLIGGAGNDTLVGGAGNNLLQGDVVNDTLIIDGGSDILNGGTGNDSLNVDFSSGNHLLDGGDGNDTLSGSSYGYDNEGTYYSTTGNNTLNGGAGDDTLNVNLSQGDNLLNGGNGNDYLSASDYTFDIANERYRATSGNNTLNGGAGNDILVARFQEGDNLLNGGDGNDYLSASGGYYIFDASGNNTLDGGAGDDGFSIDYSQGNNLLDGGDGNDSFSLYAVTGSNTVYGGAGNDGLNAGFSLGSNLFDGGDGNDYLSISGDEGYRFAQGNNTLYGGAGDDYLGANYSSGDNLIDGGDGNDIFDALGVTGNNTIDGGTGNDLLNIDYSNATEGITSSFNATSNIGLIRAGTTSVTYKNIERLNIIATAYDDKIVGSNGNDTLNLNRSGNDTVDGGTGDDLLYFDSYNTVGITSTFNATTKSGSIRAGTNSVSYKNIEQFYIEGTQYNDLIVGGNSNDTLSTGFGGKDTIDGGLGEDLLSVNYYGATSGIITTSNATTKSGSITVGTNSVSYKNIEQFYIGGTEYNDLIVGGNSNDTLSTGFGGKDTIDGGKGDDLLSVNYSDATGGITTTFNATTSTGSITAGTYQVSYKNIEQLNIPGTAYDDYIVGNNGNDTLSTGFGGNDTLVGGAGNDSLSTYRDNNNNNNFNGGSGNDSLSVDFSVGNNTLNGGSGNDSLSARFSVGNNLFFGDDGNDTLTGGNGNDSLHGGSGIDTFVFDSFNQGNDRIYDFNATNEIIQVSALGFGGGLLAGVLKANQFTIGTSATTSTQRFIYNSTTGALFFDKDGSAGTFTQVQFALVTTGLSLSNNNFVVV</sequence>
<keyword evidence="7" id="KW-0472">Membrane</keyword>
<keyword evidence="5" id="KW-0677">Repeat</keyword>
<protein>
    <submittedName>
        <fullName evidence="8">Calcium-binding protein</fullName>
    </submittedName>
</protein>
<evidence type="ECO:0000313" key="8">
    <source>
        <dbReference type="EMBL" id="MBD2616012.1"/>
    </source>
</evidence>
<dbReference type="PRINTS" id="PR00313">
    <property type="entry name" value="CABNDNGRPT"/>
</dbReference>
<evidence type="ECO:0000256" key="7">
    <source>
        <dbReference type="ARBA" id="ARBA00023136"/>
    </source>
</evidence>
<dbReference type="Gene3D" id="2.160.20.160">
    <property type="match status" value="1"/>
</dbReference>
<evidence type="ECO:0000256" key="2">
    <source>
        <dbReference type="ARBA" id="ARBA00004613"/>
    </source>
</evidence>
<evidence type="ECO:0000256" key="4">
    <source>
        <dbReference type="ARBA" id="ARBA00022656"/>
    </source>
</evidence>
<evidence type="ECO:0000313" key="9">
    <source>
        <dbReference type="Proteomes" id="UP000606396"/>
    </source>
</evidence>
<dbReference type="PROSITE" id="PS00330">
    <property type="entry name" value="HEMOLYSIN_CALCIUM"/>
    <property type="match status" value="4"/>
</dbReference>
<dbReference type="SUPFAM" id="SSF51120">
    <property type="entry name" value="beta-Roll"/>
    <property type="match status" value="7"/>
</dbReference>
<comment type="subcellular location">
    <subcellularLocation>
        <location evidence="1">Membrane</location>
    </subcellularLocation>
    <subcellularLocation>
        <location evidence="2">Secreted</location>
    </subcellularLocation>
</comment>
<keyword evidence="9" id="KW-1185">Reference proteome</keyword>
<comment type="caution">
    <text evidence="8">The sequence shown here is derived from an EMBL/GenBank/DDBJ whole genome shotgun (WGS) entry which is preliminary data.</text>
</comment>